<comment type="caution">
    <text evidence="5">The sequence shown here is derived from an EMBL/GenBank/DDBJ whole genome shotgun (WGS) entry which is preliminary data.</text>
</comment>
<dbReference type="NCBIfam" id="TIGR02421">
    <property type="entry name" value="QEGLA"/>
    <property type="match status" value="1"/>
</dbReference>
<evidence type="ECO:0000256" key="1">
    <source>
        <dbReference type="ARBA" id="ARBA00001947"/>
    </source>
</evidence>
<keyword evidence="2" id="KW-0645">Protease</keyword>
<comment type="cofactor">
    <cofactor evidence="1">
        <name>Zn(2+)</name>
        <dbReference type="ChEBI" id="CHEBI:29105"/>
    </cofactor>
</comment>
<dbReference type="Proteomes" id="UP000537592">
    <property type="component" value="Unassembled WGS sequence"/>
</dbReference>
<keyword evidence="3" id="KW-0378">Hydrolase</keyword>
<dbReference type="AlphaFoldDB" id="A0A7W5Z499"/>
<evidence type="ECO:0000313" key="6">
    <source>
        <dbReference type="Proteomes" id="UP000537592"/>
    </source>
</evidence>
<dbReference type="Pfam" id="PF08014">
    <property type="entry name" value="MATCAP"/>
    <property type="match status" value="1"/>
</dbReference>
<reference evidence="5 6" key="1">
    <citation type="submission" date="2020-08" db="EMBL/GenBank/DDBJ databases">
        <title>Genomic Encyclopedia of Type Strains, Phase IV (KMG-IV): sequencing the most valuable type-strain genomes for metagenomic binning, comparative biology and taxonomic classification.</title>
        <authorList>
            <person name="Goeker M."/>
        </authorList>
    </citation>
    <scope>NUCLEOTIDE SEQUENCE [LARGE SCALE GENOMIC DNA]</scope>
    <source>
        <strain evidence="5 6">DSM 28760</strain>
    </source>
</reference>
<evidence type="ECO:0000256" key="3">
    <source>
        <dbReference type="ARBA" id="ARBA00022801"/>
    </source>
</evidence>
<accession>A0A7W5Z499</accession>
<evidence type="ECO:0000313" key="5">
    <source>
        <dbReference type="EMBL" id="MBB3809714.1"/>
    </source>
</evidence>
<evidence type="ECO:0000256" key="2">
    <source>
        <dbReference type="ARBA" id="ARBA00022670"/>
    </source>
</evidence>
<dbReference type="SMART" id="SM01154">
    <property type="entry name" value="DUF1704"/>
    <property type="match status" value="1"/>
</dbReference>
<dbReference type="GO" id="GO:0008237">
    <property type="term" value="F:metallopeptidase activity"/>
    <property type="evidence" value="ECO:0007669"/>
    <property type="project" value="UniProtKB-KW"/>
</dbReference>
<dbReference type="RefSeq" id="WP_343052459.1">
    <property type="nucleotide sequence ID" value="NZ_JACICC010000004.1"/>
</dbReference>
<dbReference type="PANTHER" id="PTHR31817:SF0">
    <property type="entry name" value="CHROMOSOME UNDETERMINED SCAFFOLD_67, WHOLE GENOME SHOTGUN SEQUENCE"/>
    <property type="match status" value="1"/>
</dbReference>
<protein>
    <submittedName>
        <fullName evidence="5">Uncharacterized protein (TIGR02421 family)</fullName>
    </submittedName>
</protein>
<dbReference type="GO" id="GO:0006508">
    <property type="term" value="P:proteolysis"/>
    <property type="evidence" value="ECO:0007669"/>
    <property type="project" value="UniProtKB-KW"/>
</dbReference>
<proteinExistence type="predicted"/>
<organism evidence="5 6">
    <name type="scientific">Pseudochelatococcus contaminans</name>
    <dbReference type="NCBI Taxonomy" id="1538103"/>
    <lineage>
        <taxon>Bacteria</taxon>
        <taxon>Pseudomonadati</taxon>
        <taxon>Pseudomonadota</taxon>
        <taxon>Alphaproteobacteria</taxon>
        <taxon>Hyphomicrobiales</taxon>
        <taxon>Chelatococcaceae</taxon>
        <taxon>Pseudochelatococcus</taxon>
    </lineage>
</organism>
<dbReference type="InterPro" id="IPR012656">
    <property type="entry name" value="CHP02421_QEGLA"/>
</dbReference>
<gene>
    <name evidence="5" type="ORF">FHS81_001802</name>
</gene>
<evidence type="ECO:0000256" key="4">
    <source>
        <dbReference type="ARBA" id="ARBA00023049"/>
    </source>
</evidence>
<dbReference type="EMBL" id="JACICC010000004">
    <property type="protein sequence ID" value="MBB3809714.1"/>
    <property type="molecule type" value="Genomic_DNA"/>
</dbReference>
<keyword evidence="6" id="KW-1185">Reference proteome</keyword>
<dbReference type="PANTHER" id="PTHR31817">
    <property type="match status" value="1"/>
</dbReference>
<dbReference type="GO" id="GO:0080164">
    <property type="term" value="P:regulation of nitric oxide metabolic process"/>
    <property type="evidence" value="ECO:0007669"/>
    <property type="project" value="TreeGrafter"/>
</dbReference>
<sequence>MNKQQRALQAEAPANDAFIEDIVACLRAGKSVRKELPDGGRLHVDRPLPFLCVHIFDKKRDSAADDVASAHASYLIARDLKEAAPLIEAVGTVMQERFGAFIVMSVGERKNDIFLTDASPYLPPYEMFVSASDEPQTRDARRVFVRAIQAAEVRFRTPLIAWPEPDRDPLTALQRAGVRWPCIAVRFAPIYRQPESGASYPELRQRLIANVVDACLQAYEAFASNTGAFTVTSHRAFGRKAFIDAVRRLDRSIDDIVSSFDFLPTLTPINAGQAWTEFRKSLYREPPRFYYRPLAVDIEAQKRKLYAVSFEHLEDPVLYQLFREKQQEVDLQLTMLAAMHTPRFTEFSRALYGPVEKELKALAEAILTALPPRTRAQREKAETANRDTVAEAARAMIGAYREKMPEFNASVEIRSDLPAGLMVTGSRLLVASATTVDSNRLHALLCHEVGVHLLTYFNGSVQGLRLFRTGLSGYEGVQEGLAVLAEYLAGGMTRERLRLIAGRVVGCAAMLDGATFDETYSLLTSTHGFEASVAFGIALRIYRGGGLSKDAIYLRGLTEILAHLRAGGALSPFWMGKIAARHFPVMQELALRGLLRQPAVTPFFLASAEAKQRLRAVRDGLEITDMAV</sequence>
<name>A0A7W5Z499_9HYPH</name>
<keyword evidence="4" id="KW-0482">Metalloprotease</keyword>
<dbReference type="InterPro" id="IPR012548">
    <property type="entry name" value="MATCAP"/>
</dbReference>